<dbReference type="InterPro" id="IPR008969">
    <property type="entry name" value="CarboxyPept-like_regulatory"/>
</dbReference>
<keyword evidence="3" id="KW-1185">Reference proteome</keyword>
<proteinExistence type="predicted"/>
<evidence type="ECO:0008006" key="4">
    <source>
        <dbReference type="Google" id="ProtNLM"/>
    </source>
</evidence>
<feature type="signal peptide" evidence="1">
    <location>
        <begin position="1"/>
        <end position="22"/>
    </location>
</feature>
<evidence type="ECO:0000313" key="2">
    <source>
        <dbReference type="EMBL" id="QZA77263.1"/>
    </source>
</evidence>
<evidence type="ECO:0000256" key="1">
    <source>
        <dbReference type="SAM" id="SignalP"/>
    </source>
</evidence>
<accession>A0ABX8Z3V7</accession>
<protein>
    <recommendedName>
        <fullName evidence="4">Carboxypeptidase regulatory-like domain-containing protein</fullName>
    </recommendedName>
</protein>
<dbReference type="Gene3D" id="2.60.40.1120">
    <property type="entry name" value="Carboxypeptidase-like, regulatory domain"/>
    <property type="match status" value="1"/>
</dbReference>
<reference evidence="2 3" key="1">
    <citation type="submission" date="2021-08" db="EMBL/GenBank/DDBJ databases">
        <title>complete genome sequencing of Deefgea sp. D25.</title>
        <authorList>
            <person name="Bae J.-W."/>
            <person name="Gim D.-H."/>
        </authorList>
    </citation>
    <scope>NUCLEOTIDE SEQUENCE [LARGE SCALE GENOMIC DNA]</scope>
    <source>
        <strain evidence="2 3">D25</strain>
    </source>
</reference>
<dbReference type="EMBL" id="CP081150">
    <property type="protein sequence ID" value="QZA77263.1"/>
    <property type="molecule type" value="Genomic_DNA"/>
</dbReference>
<evidence type="ECO:0000313" key="3">
    <source>
        <dbReference type="Proteomes" id="UP000825679"/>
    </source>
</evidence>
<dbReference type="Proteomes" id="UP000825679">
    <property type="component" value="Chromosome"/>
</dbReference>
<sequence length="501" mass="51227">MKAKLFRTGCACLTLSILTACGGGGGSTSTGSIAPTTATPTNSPTASVVGVVRDMNGTPVAGVRVSSQGNLTETDSNGRYQIAVAANNNTRLITFSKAAYAQQFATHDQTLSTGATGYANATLLPVTATINFDPKIANNLTVSGSTASVQLGAGALAREGGGAAAGQARVEITLIDPSADASRMPGNYTASVSGELQQIESFGAMQVNFSDTEGRKLNLVAGQTATLRIPAVARSGVVFPATIPLFYFNESSGRWVEEGSARLKGSAPNQYYEGNVAHFSTWNSDIAYETTYVSGCVQDAQGKPLVTTAIQGNGIDYTGSSLTFSDTAGKFKLALKKSANSNISIFNEAPRKFELATTVKTGNTELQLPTCIVLGSITPTVSNTPNPSTTPTPTPTTTATTVASYAGTYSGSYNGAESGTWTINIANNGAITGSGFSNTYTLSFTITGNVAAGGAVSINAAGNAGASIFTGNINSSSGAISGAWRYTTSTVNQGNFTGQRN</sequence>
<feature type="chain" id="PRO_5046405878" description="Carboxypeptidase regulatory-like domain-containing protein" evidence="1">
    <location>
        <begin position="23"/>
        <end position="501"/>
    </location>
</feature>
<dbReference type="PROSITE" id="PS51257">
    <property type="entry name" value="PROKAR_LIPOPROTEIN"/>
    <property type="match status" value="1"/>
</dbReference>
<gene>
    <name evidence="2" type="ORF">K4H28_13370</name>
</gene>
<organism evidence="2 3">
    <name type="scientific">Deefgea tanakiae</name>
    <dbReference type="NCBI Taxonomy" id="2865840"/>
    <lineage>
        <taxon>Bacteria</taxon>
        <taxon>Pseudomonadati</taxon>
        <taxon>Pseudomonadota</taxon>
        <taxon>Betaproteobacteria</taxon>
        <taxon>Neisseriales</taxon>
        <taxon>Chitinibacteraceae</taxon>
        <taxon>Deefgea</taxon>
    </lineage>
</organism>
<dbReference type="SUPFAM" id="SSF49464">
    <property type="entry name" value="Carboxypeptidase regulatory domain-like"/>
    <property type="match status" value="1"/>
</dbReference>
<name>A0ABX8Z3V7_9NEIS</name>
<dbReference type="RefSeq" id="WP_221005646.1">
    <property type="nucleotide sequence ID" value="NZ_CP081150.1"/>
</dbReference>
<keyword evidence="1" id="KW-0732">Signal</keyword>